<dbReference type="PIRSF" id="PIRSF007519">
    <property type="entry name" value="Protease_InhA"/>
    <property type="match status" value="1"/>
</dbReference>
<dbReference type="Pfam" id="PF20773">
    <property type="entry name" value="InhA-like_MAM"/>
    <property type="match status" value="1"/>
</dbReference>
<evidence type="ECO:0000313" key="14">
    <source>
        <dbReference type="EMBL" id="UQA95192.1"/>
    </source>
</evidence>
<dbReference type="PANTHER" id="PTHR13062:SF12">
    <property type="entry name" value="ALPHA-2-MACROGLOBULIN DOMAIN-CONTAINING PROTEIN"/>
    <property type="match status" value="1"/>
</dbReference>
<organism evidence="14 15">
    <name type="scientific">Streptomyces halobius</name>
    <dbReference type="NCBI Taxonomy" id="2879846"/>
    <lineage>
        <taxon>Bacteria</taxon>
        <taxon>Bacillati</taxon>
        <taxon>Actinomycetota</taxon>
        <taxon>Actinomycetes</taxon>
        <taxon>Kitasatosporales</taxon>
        <taxon>Streptomycetaceae</taxon>
        <taxon>Streptomyces</taxon>
    </lineage>
</organism>
<keyword evidence="9" id="KW-0482">Metalloprotease</keyword>
<dbReference type="InterPro" id="IPR008757">
    <property type="entry name" value="Peptidase_M6-like_domain"/>
</dbReference>
<name>A0ABY4MD01_9ACTN</name>
<feature type="chain" id="PRO_5046800333" evidence="11">
    <location>
        <begin position="33"/>
        <end position="796"/>
    </location>
</feature>
<gene>
    <name evidence="14" type="ORF">K9S39_28040</name>
</gene>
<dbReference type="Pfam" id="PF05547">
    <property type="entry name" value="Peptidase_M6"/>
    <property type="match status" value="1"/>
</dbReference>
<keyword evidence="4" id="KW-0645">Protease</keyword>
<keyword evidence="7" id="KW-0378">Hydrolase</keyword>
<evidence type="ECO:0000256" key="10">
    <source>
        <dbReference type="SAM" id="MobiDB-lite"/>
    </source>
</evidence>
<evidence type="ECO:0000256" key="6">
    <source>
        <dbReference type="ARBA" id="ARBA00022729"/>
    </source>
</evidence>
<protein>
    <submittedName>
        <fullName evidence="14">Immune inhibitor A</fullName>
    </submittedName>
</protein>
<keyword evidence="3" id="KW-0964">Secreted</keyword>
<feature type="domain" description="Peptidase M6-like" evidence="12">
    <location>
        <begin position="97"/>
        <end position="417"/>
    </location>
</feature>
<evidence type="ECO:0000256" key="8">
    <source>
        <dbReference type="ARBA" id="ARBA00022833"/>
    </source>
</evidence>
<feature type="compositionally biased region" description="Basic and acidic residues" evidence="10">
    <location>
        <begin position="46"/>
        <end position="57"/>
    </location>
</feature>
<evidence type="ECO:0000256" key="5">
    <source>
        <dbReference type="ARBA" id="ARBA00022723"/>
    </source>
</evidence>
<sequence>MRNQRRLFRPAALATAIAAIGAAALSSGVATADGQPPSPVAQRQDPAPERTVDHDLKGPFSDRQASQRKEALQQVISGDATATERAGSQVVKLGKGKYVELARQKTDRIFTILADFGDKVDDTTMFDPDGDGPEPPVKKYGGKPGPAHNQIAEPDRTTDNSTAWQKDYNRQHFQDLYFSHDKKKQSLAKYYEKQSSGRYSVEGEVSDWVRVEWNEARYGSNYCGQTNCANAWDLVRDGVDQWAEDQKAKGRTDEQITADLARYDQWDRYDHDEDGDFNEPDGYIDHFQIVHAGEDESAGGGAQKTNALWAHRWYAYGTDAGKTGPADNKAGGTQIGDTGIWVGDYTMQPENGGLGVFAHEYGHDLGLPDEYDTSGTGESSVDYWSLMSAGSWLGRGKDSIGDLPGDMSAWDKLQLGWLNYGKAKAATRSTHKLGVAEYNTKHKQAVVVELPSKEVTTEIVQPAEGSRQWWSDMGNDLKNTLSRPVDLTGKSKASLTLQGWWDIEKDYDYLYAEISTDGGENWTPVDGTANGEPIPRDGGDKPALTGTVDAYQDLVYPLDAYAGKKIDLRFRYHTDGGAVQKGFTADALGVVADGEPLFSDDAEGGDNGWTSKGFTRIGASFTKDYPQYYLAENRQYVSYDRTLKTGPYNFGWATDKPHWVEHFPYQNGVLIWLWDTSQPDNNVGQHPGRGQILPVDAHPKAERWADGKLMRNRFQSYDSTFTRHRTDALKLHKDGKPVTIKAKKGVTLFDDRHGVYYDKANPTGGVIVPDTNTRIKIVKEAANGSTVTLKIGPAGR</sequence>
<keyword evidence="5" id="KW-0479">Metal-binding</keyword>
<evidence type="ECO:0000256" key="7">
    <source>
        <dbReference type="ARBA" id="ARBA00022801"/>
    </source>
</evidence>
<evidence type="ECO:0000256" key="3">
    <source>
        <dbReference type="ARBA" id="ARBA00022525"/>
    </source>
</evidence>
<evidence type="ECO:0000256" key="1">
    <source>
        <dbReference type="ARBA" id="ARBA00001947"/>
    </source>
</evidence>
<accession>A0ABY4MD01</accession>
<dbReference type="PANTHER" id="PTHR13062">
    <property type="entry name" value="COLLAGENASE"/>
    <property type="match status" value="1"/>
</dbReference>
<evidence type="ECO:0000256" key="9">
    <source>
        <dbReference type="ARBA" id="ARBA00023049"/>
    </source>
</evidence>
<feature type="region of interest" description="Disordered" evidence="10">
    <location>
        <begin position="27"/>
        <end position="89"/>
    </location>
</feature>
<evidence type="ECO:0000256" key="4">
    <source>
        <dbReference type="ARBA" id="ARBA00022670"/>
    </source>
</evidence>
<comment type="cofactor">
    <cofactor evidence="1">
        <name>Zn(2+)</name>
        <dbReference type="ChEBI" id="CHEBI:29105"/>
    </cofactor>
</comment>
<keyword evidence="15" id="KW-1185">Reference proteome</keyword>
<evidence type="ECO:0000256" key="11">
    <source>
        <dbReference type="SAM" id="SignalP"/>
    </source>
</evidence>
<dbReference type="NCBIfam" id="TIGR03296">
    <property type="entry name" value="M6dom_TIGR03296"/>
    <property type="match status" value="1"/>
</dbReference>
<dbReference type="PROSITE" id="PS51318">
    <property type="entry name" value="TAT"/>
    <property type="match status" value="1"/>
</dbReference>
<evidence type="ECO:0000313" key="15">
    <source>
        <dbReference type="Proteomes" id="UP000830115"/>
    </source>
</evidence>
<feature type="signal peptide" evidence="11">
    <location>
        <begin position="1"/>
        <end position="32"/>
    </location>
</feature>
<reference evidence="14" key="1">
    <citation type="submission" date="2021-10" db="EMBL/GenBank/DDBJ databases">
        <title>Streptomyces nigrumlapis sp.nov.,an antimicrobial producing actinobacterium isolated from Black Gobi rocks.</title>
        <authorList>
            <person name="Wen Y."/>
            <person name="Zhang W."/>
            <person name="Liu X.G."/>
        </authorList>
    </citation>
    <scope>NUCLEOTIDE SEQUENCE</scope>
    <source>
        <strain evidence="14">ST13-2-2</strain>
    </source>
</reference>
<evidence type="ECO:0000256" key="2">
    <source>
        <dbReference type="ARBA" id="ARBA00004613"/>
    </source>
</evidence>
<feature type="region of interest" description="Disordered" evidence="10">
    <location>
        <begin position="125"/>
        <end position="161"/>
    </location>
</feature>
<evidence type="ECO:0000259" key="13">
    <source>
        <dbReference type="Pfam" id="PF20774"/>
    </source>
</evidence>
<dbReference type="InterPro" id="IPR048665">
    <property type="entry name" value="InhA-like_VEG"/>
</dbReference>
<proteinExistence type="predicted"/>
<dbReference type="SUPFAM" id="SSF55486">
    <property type="entry name" value="Metalloproteases ('zincins'), catalytic domain"/>
    <property type="match status" value="1"/>
</dbReference>
<dbReference type="Pfam" id="PF20774">
    <property type="entry name" value="InhA-like_VEG"/>
    <property type="match status" value="1"/>
</dbReference>
<dbReference type="EMBL" id="CP086322">
    <property type="protein sequence ID" value="UQA95192.1"/>
    <property type="molecule type" value="Genomic_DNA"/>
</dbReference>
<dbReference type="InterPro" id="IPR006311">
    <property type="entry name" value="TAT_signal"/>
</dbReference>
<dbReference type="InterPro" id="IPR012300">
    <property type="entry name" value="Pept_M6_InhA"/>
</dbReference>
<keyword evidence="6 11" id="KW-0732">Signal</keyword>
<keyword evidence="8" id="KW-0862">Zinc</keyword>
<dbReference type="RefSeq" id="WP_248866068.1">
    <property type="nucleotide sequence ID" value="NZ_CP086322.1"/>
</dbReference>
<evidence type="ECO:0000259" key="12">
    <source>
        <dbReference type="Pfam" id="PF05547"/>
    </source>
</evidence>
<comment type="subcellular location">
    <subcellularLocation>
        <location evidence="2">Secreted</location>
    </subcellularLocation>
</comment>
<feature type="domain" description="Immune inhibitor A-like metallopeptidase VEG" evidence="13">
    <location>
        <begin position="622"/>
        <end position="788"/>
    </location>
</feature>
<dbReference type="Proteomes" id="UP000830115">
    <property type="component" value="Chromosome"/>
</dbReference>